<dbReference type="Pfam" id="PF11380">
    <property type="entry name" value="Stealth_CR2"/>
    <property type="match status" value="1"/>
</dbReference>
<dbReference type="PANTHER" id="PTHR24045:SF0">
    <property type="entry name" value="N-ACETYLGLUCOSAMINE-1-PHOSPHOTRANSFERASE SUBUNITS ALPHA_BETA"/>
    <property type="match status" value="1"/>
</dbReference>
<feature type="domain" description="Stealth protein CR2 conserved region 2" evidence="4">
    <location>
        <begin position="45"/>
        <end position="149"/>
    </location>
</feature>
<sequence length="317" mass="35716">MPEDSPIDAVITWVDGADPAHVAKRMQAQGKAVQALHPNGVNPHRWGSSDELRYCLHSLANHAHWLRHVWIVTDNQTPDLSAIPAALAQRISIIDHRQIFSGFTQYLPTFNSLSIETMLWRIPGLAERFLYFNDDVFLTAPLGAEDVFHGAVPVLRGKWADYSALDGDRAKMRDPALFNHFTQINAARLAGFAPVRLWTSAHVVHPMNRTIMAQLFDQFEGAFTANLAHPFRDLSQFQPMALHNHICIRNGNHITPATRDYLHLRSGAVIDLPIEAVQAYLRRSVLPDAKFLCVNDLPQVEQAMPDARYWIERAISA</sequence>
<evidence type="ECO:0000259" key="4">
    <source>
        <dbReference type="Pfam" id="PF11380"/>
    </source>
</evidence>
<dbReference type="InterPro" id="IPR031358">
    <property type="entry name" value="Stealth_CR1"/>
</dbReference>
<evidence type="ECO:0000313" key="8">
    <source>
        <dbReference type="Proteomes" id="UP000249364"/>
    </source>
</evidence>
<dbReference type="RefSeq" id="WP_071471063.1">
    <property type="nucleotide sequence ID" value="NZ_MEHT01000046.1"/>
</dbReference>
<evidence type="ECO:0000256" key="2">
    <source>
        <dbReference type="ARBA" id="ARBA00022679"/>
    </source>
</evidence>
<proteinExistence type="inferred from homology"/>
<accession>A0A2W7Q2X4</accession>
<dbReference type="InterPro" id="IPR047141">
    <property type="entry name" value="Stealth"/>
</dbReference>
<feature type="domain" description="Stealth protein CR3 conserved region 3" evidence="6">
    <location>
        <begin position="201"/>
        <end position="245"/>
    </location>
</feature>
<dbReference type="OrthoDB" id="9776077at2"/>
<comment type="similarity">
    <text evidence="1">Belongs to the stealth family.</text>
</comment>
<keyword evidence="8" id="KW-1185">Reference proteome</keyword>
<dbReference type="InterPro" id="IPR031357">
    <property type="entry name" value="Stealth_CR3"/>
</dbReference>
<dbReference type="GO" id="GO:0016772">
    <property type="term" value="F:transferase activity, transferring phosphorus-containing groups"/>
    <property type="evidence" value="ECO:0007669"/>
    <property type="project" value="InterPro"/>
</dbReference>
<keyword evidence="2" id="KW-0808">Transferase</keyword>
<dbReference type="Proteomes" id="UP000249364">
    <property type="component" value="Unassembled WGS sequence"/>
</dbReference>
<reference evidence="7 8" key="1">
    <citation type="submission" date="2018-06" db="EMBL/GenBank/DDBJ databases">
        <title>Genomic Encyclopedia of Archaeal and Bacterial Type Strains, Phase II (KMG-II): from individual species to whole genera.</title>
        <authorList>
            <person name="Goeker M."/>
        </authorList>
    </citation>
    <scope>NUCLEOTIDE SEQUENCE [LARGE SCALE GENOMIC DNA]</scope>
    <source>
        <strain evidence="7 8">DSM 13087</strain>
    </source>
</reference>
<dbReference type="EMBL" id="QKZQ01000010">
    <property type="protein sequence ID" value="PZX42036.1"/>
    <property type="molecule type" value="Genomic_DNA"/>
</dbReference>
<evidence type="ECO:0000259" key="5">
    <source>
        <dbReference type="Pfam" id="PF17101"/>
    </source>
</evidence>
<evidence type="ECO:0000256" key="3">
    <source>
        <dbReference type="ARBA" id="ARBA00023169"/>
    </source>
</evidence>
<dbReference type="InterPro" id="IPR021520">
    <property type="entry name" value="Stealth_CR2"/>
</dbReference>
<dbReference type="Pfam" id="PF17101">
    <property type="entry name" value="Stealth_CR1"/>
    <property type="match status" value="1"/>
</dbReference>
<evidence type="ECO:0000256" key="1">
    <source>
        <dbReference type="ARBA" id="ARBA00007583"/>
    </source>
</evidence>
<dbReference type="PANTHER" id="PTHR24045">
    <property type="match status" value="1"/>
</dbReference>
<dbReference type="AlphaFoldDB" id="A0A2W7Q2X4"/>
<name>A0A2W7Q2X4_9RHOB</name>
<keyword evidence="3" id="KW-0270">Exopolysaccharide synthesis</keyword>
<feature type="domain" description="Stealth protein CR1 conserved region 1" evidence="5">
    <location>
        <begin position="6"/>
        <end position="27"/>
    </location>
</feature>
<dbReference type="GO" id="GO:0000271">
    <property type="term" value="P:polysaccharide biosynthetic process"/>
    <property type="evidence" value="ECO:0007669"/>
    <property type="project" value="UniProtKB-KW"/>
</dbReference>
<dbReference type="Pfam" id="PF17102">
    <property type="entry name" value="Stealth_CR3"/>
    <property type="match status" value="1"/>
</dbReference>
<gene>
    <name evidence="7" type="ORF">LY56_02329</name>
</gene>
<protein>
    <submittedName>
        <fullName evidence="7">Stealth-like protein</fullName>
    </submittedName>
</protein>
<comment type="caution">
    <text evidence="7">The sequence shown here is derived from an EMBL/GenBank/DDBJ whole genome shotgun (WGS) entry which is preliminary data.</text>
</comment>
<evidence type="ECO:0000313" key="7">
    <source>
        <dbReference type="EMBL" id="PZX42036.1"/>
    </source>
</evidence>
<dbReference type="STRING" id="121821.GCA_001870675_03293"/>
<evidence type="ECO:0000259" key="6">
    <source>
        <dbReference type="Pfam" id="PF17102"/>
    </source>
</evidence>
<organism evidence="7 8">
    <name type="scientific">Roseinatronobacter thiooxidans</name>
    <dbReference type="NCBI Taxonomy" id="121821"/>
    <lineage>
        <taxon>Bacteria</taxon>
        <taxon>Pseudomonadati</taxon>
        <taxon>Pseudomonadota</taxon>
        <taxon>Alphaproteobacteria</taxon>
        <taxon>Rhodobacterales</taxon>
        <taxon>Paracoccaceae</taxon>
        <taxon>Roseinatronobacter</taxon>
    </lineage>
</organism>